<evidence type="ECO:0000256" key="3">
    <source>
        <dbReference type="ARBA" id="ARBA00023125"/>
    </source>
</evidence>
<dbReference type="CDD" id="cd06170">
    <property type="entry name" value="LuxR_C_like"/>
    <property type="match status" value="1"/>
</dbReference>
<dbReference type="InterPro" id="IPR000792">
    <property type="entry name" value="Tscrpt_reg_LuxR_C"/>
</dbReference>
<dbReference type="PRINTS" id="PR00038">
    <property type="entry name" value="HTHLUXR"/>
</dbReference>
<dbReference type="InterPro" id="IPR016032">
    <property type="entry name" value="Sig_transdc_resp-reg_C-effctor"/>
</dbReference>
<evidence type="ECO:0000259" key="7">
    <source>
        <dbReference type="PROSITE" id="PS50110"/>
    </source>
</evidence>
<dbReference type="InterPro" id="IPR011006">
    <property type="entry name" value="CheY-like_superfamily"/>
</dbReference>
<dbReference type="SMART" id="SM00448">
    <property type="entry name" value="REC"/>
    <property type="match status" value="1"/>
</dbReference>
<accession>A0A6J4SBU4</accession>
<dbReference type="EMBL" id="CADCVO010000262">
    <property type="protein sequence ID" value="CAA9489635.1"/>
    <property type="molecule type" value="Genomic_DNA"/>
</dbReference>
<reference evidence="8" key="1">
    <citation type="submission" date="2020-02" db="EMBL/GenBank/DDBJ databases">
        <authorList>
            <person name="Meier V. D."/>
        </authorList>
    </citation>
    <scope>NUCLEOTIDE SEQUENCE</scope>
    <source>
        <strain evidence="8">AVDCRST_MAG13</strain>
    </source>
</reference>
<feature type="domain" description="Response regulatory" evidence="7">
    <location>
        <begin position="11"/>
        <end position="131"/>
    </location>
</feature>
<dbReference type="PROSITE" id="PS50110">
    <property type="entry name" value="RESPONSE_REGULATORY"/>
    <property type="match status" value="1"/>
</dbReference>
<dbReference type="GO" id="GO:0003677">
    <property type="term" value="F:DNA binding"/>
    <property type="evidence" value="ECO:0007669"/>
    <property type="project" value="UniProtKB-KW"/>
</dbReference>
<evidence type="ECO:0000259" key="6">
    <source>
        <dbReference type="PROSITE" id="PS50043"/>
    </source>
</evidence>
<dbReference type="GO" id="GO:0000160">
    <property type="term" value="P:phosphorelay signal transduction system"/>
    <property type="evidence" value="ECO:0007669"/>
    <property type="project" value="InterPro"/>
</dbReference>
<dbReference type="SUPFAM" id="SSF46894">
    <property type="entry name" value="C-terminal effector domain of the bipartite response regulators"/>
    <property type="match status" value="1"/>
</dbReference>
<evidence type="ECO:0000256" key="5">
    <source>
        <dbReference type="PROSITE-ProRule" id="PRU00169"/>
    </source>
</evidence>
<dbReference type="SMART" id="SM00421">
    <property type="entry name" value="HTH_LUXR"/>
    <property type="match status" value="1"/>
</dbReference>
<evidence type="ECO:0000256" key="4">
    <source>
        <dbReference type="ARBA" id="ARBA00023163"/>
    </source>
</evidence>
<dbReference type="Gene3D" id="3.40.50.2300">
    <property type="match status" value="1"/>
</dbReference>
<protein>
    <submittedName>
        <fullName evidence="8">Two-component transcriptional response regulator, LuxR family</fullName>
    </submittedName>
</protein>
<keyword evidence="1 5" id="KW-0597">Phosphoprotein</keyword>
<dbReference type="Pfam" id="PF00072">
    <property type="entry name" value="Response_reg"/>
    <property type="match status" value="1"/>
</dbReference>
<proteinExistence type="predicted"/>
<evidence type="ECO:0000256" key="2">
    <source>
        <dbReference type="ARBA" id="ARBA00023015"/>
    </source>
</evidence>
<dbReference type="PANTHER" id="PTHR43214">
    <property type="entry name" value="TWO-COMPONENT RESPONSE REGULATOR"/>
    <property type="match status" value="1"/>
</dbReference>
<keyword evidence="3" id="KW-0238">DNA-binding</keyword>
<dbReference type="SUPFAM" id="SSF52172">
    <property type="entry name" value="CheY-like"/>
    <property type="match status" value="1"/>
</dbReference>
<feature type="domain" description="HTH luxR-type" evidence="6">
    <location>
        <begin position="153"/>
        <end position="224"/>
    </location>
</feature>
<evidence type="ECO:0000313" key="8">
    <source>
        <dbReference type="EMBL" id="CAA9489635.1"/>
    </source>
</evidence>
<dbReference type="PROSITE" id="PS50043">
    <property type="entry name" value="HTH_LUXR_2"/>
    <property type="match status" value="1"/>
</dbReference>
<dbReference type="InterPro" id="IPR058245">
    <property type="entry name" value="NreC/VraR/RcsB-like_REC"/>
</dbReference>
<dbReference type="GO" id="GO:0006355">
    <property type="term" value="P:regulation of DNA-templated transcription"/>
    <property type="evidence" value="ECO:0007669"/>
    <property type="project" value="InterPro"/>
</dbReference>
<dbReference type="InterPro" id="IPR039420">
    <property type="entry name" value="WalR-like"/>
</dbReference>
<sequence>MTPTAPHRPLRVVLGEDDLLMRSGIARLLGDAGIDVVAQAGDADDLLRKGLAHRPHVAVVDVQMPPRHEDDGLVAALELRRRLPGTGVLVLSQFNEPALAEQLIGDHAEGVGYLLKERVGEVSAFVDAIERVAAGGSVIDPSVVRQMLGRRRRDDPLGELTPRERTVLAVMAEGKSNAGIAEALTISGASVEKHVTAIFRKLGLRNEMTEHRRVQAVLTYVRSTEGHP</sequence>
<gene>
    <name evidence="8" type="ORF">AVDCRST_MAG13-1678</name>
</gene>
<dbReference type="InterPro" id="IPR001789">
    <property type="entry name" value="Sig_transdc_resp-reg_receiver"/>
</dbReference>
<dbReference type="AlphaFoldDB" id="A0A6J4SBU4"/>
<evidence type="ECO:0000256" key="1">
    <source>
        <dbReference type="ARBA" id="ARBA00022553"/>
    </source>
</evidence>
<name>A0A6J4SBU4_9ACTN</name>
<organism evidence="8">
    <name type="scientific">uncultured Solirubrobacteraceae bacterium</name>
    <dbReference type="NCBI Taxonomy" id="1162706"/>
    <lineage>
        <taxon>Bacteria</taxon>
        <taxon>Bacillati</taxon>
        <taxon>Actinomycetota</taxon>
        <taxon>Thermoleophilia</taxon>
        <taxon>Solirubrobacterales</taxon>
        <taxon>Solirubrobacteraceae</taxon>
        <taxon>environmental samples</taxon>
    </lineage>
</organism>
<keyword evidence="2" id="KW-0805">Transcription regulation</keyword>
<feature type="modified residue" description="4-aspartylphosphate" evidence="5">
    <location>
        <position position="61"/>
    </location>
</feature>
<dbReference type="PROSITE" id="PS00622">
    <property type="entry name" value="HTH_LUXR_1"/>
    <property type="match status" value="1"/>
</dbReference>
<dbReference type="CDD" id="cd17535">
    <property type="entry name" value="REC_NarL-like"/>
    <property type="match status" value="1"/>
</dbReference>
<keyword evidence="4" id="KW-0804">Transcription</keyword>
<dbReference type="PANTHER" id="PTHR43214:SF24">
    <property type="entry name" value="TRANSCRIPTIONAL REGULATORY PROTEIN NARL-RELATED"/>
    <property type="match status" value="1"/>
</dbReference>
<dbReference type="Pfam" id="PF00196">
    <property type="entry name" value="GerE"/>
    <property type="match status" value="1"/>
</dbReference>